<name>A0AAV9I1A2_9PEZI</name>
<comment type="caution">
    <text evidence="2">The sequence shown here is derived from an EMBL/GenBank/DDBJ whole genome shotgun (WGS) entry which is preliminary data.</text>
</comment>
<dbReference type="Proteomes" id="UP001321749">
    <property type="component" value="Unassembled WGS sequence"/>
</dbReference>
<sequence length="476" mass="54484">MDYLPVELVRLIFEYCDPQSVQALRLGSARLADIGYEYLLPEHFTAVEWKDDVKRLHNIASHERLRSSIRSLTFNFAKVDEYNARHTTFFQHWLQEPEERNVLLQDAWVRYYEIEEKAKGLPAFHARARLVEDAFKKLAKAGDNLRNLDITFTRCPYDIDVLKQVFEVRNCRKRDRALACKNMKAILSAVRHVRLDSLAIDQLPLELFRMADDRRHFFDCERSFAGLSRLDLVLDTPDNLFPQSRFRAVNGLGQVLQFSPELKSLRLAFHSYHAPAEKFELSFKAMFRGNFTYEKLTDLTLEGISCSEEDLRCFLLRHAATLERLRLGGRGLAKPFEASIGGVHLYEGSWRSLFASLQGKMKKLERFHMEGDIESGDVRAHSREVWDFRPVTDEQWNDVEVGAEGYGAGWKRKPSPHRRCPKTVDCRGLERFLIEGGPWPRLDAMGDGGSSHGSASSSTVSSPMPTSPVTSPVASP</sequence>
<organism evidence="2 3">
    <name type="scientific">Cladorrhinum samala</name>
    <dbReference type="NCBI Taxonomy" id="585594"/>
    <lineage>
        <taxon>Eukaryota</taxon>
        <taxon>Fungi</taxon>
        <taxon>Dikarya</taxon>
        <taxon>Ascomycota</taxon>
        <taxon>Pezizomycotina</taxon>
        <taxon>Sordariomycetes</taxon>
        <taxon>Sordariomycetidae</taxon>
        <taxon>Sordariales</taxon>
        <taxon>Podosporaceae</taxon>
        <taxon>Cladorrhinum</taxon>
    </lineage>
</organism>
<evidence type="ECO:0000313" key="2">
    <source>
        <dbReference type="EMBL" id="KAK4466418.1"/>
    </source>
</evidence>
<protein>
    <submittedName>
        <fullName evidence="2">C6d1a1b5-cda3-4fa4-b0d5-e00c43b3d9d1</fullName>
    </submittedName>
</protein>
<accession>A0AAV9I1A2</accession>
<proteinExistence type="predicted"/>
<feature type="region of interest" description="Disordered" evidence="1">
    <location>
        <begin position="440"/>
        <end position="476"/>
    </location>
</feature>
<dbReference type="EMBL" id="MU864932">
    <property type="protein sequence ID" value="KAK4466418.1"/>
    <property type="molecule type" value="Genomic_DNA"/>
</dbReference>
<reference evidence="2" key="1">
    <citation type="journal article" date="2023" name="Mol. Phylogenet. Evol.">
        <title>Genome-scale phylogeny and comparative genomics of the fungal order Sordariales.</title>
        <authorList>
            <person name="Hensen N."/>
            <person name="Bonometti L."/>
            <person name="Westerberg I."/>
            <person name="Brannstrom I.O."/>
            <person name="Guillou S."/>
            <person name="Cros-Aarteil S."/>
            <person name="Calhoun S."/>
            <person name="Haridas S."/>
            <person name="Kuo A."/>
            <person name="Mondo S."/>
            <person name="Pangilinan J."/>
            <person name="Riley R."/>
            <person name="LaButti K."/>
            <person name="Andreopoulos B."/>
            <person name="Lipzen A."/>
            <person name="Chen C."/>
            <person name="Yan M."/>
            <person name="Daum C."/>
            <person name="Ng V."/>
            <person name="Clum A."/>
            <person name="Steindorff A."/>
            <person name="Ohm R.A."/>
            <person name="Martin F."/>
            <person name="Silar P."/>
            <person name="Natvig D.O."/>
            <person name="Lalanne C."/>
            <person name="Gautier V."/>
            <person name="Ament-Velasquez S.L."/>
            <person name="Kruys A."/>
            <person name="Hutchinson M.I."/>
            <person name="Powell A.J."/>
            <person name="Barry K."/>
            <person name="Miller A.N."/>
            <person name="Grigoriev I.V."/>
            <person name="Debuchy R."/>
            <person name="Gladieux P."/>
            <person name="Hiltunen Thoren M."/>
            <person name="Johannesson H."/>
        </authorList>
    </citation>
    <scope>NUCLEOTIDE SEQUENCE</scope>
    <source>
        <strain evidence="2">PSN324</strain>
    </source>
</reference>
<keyword evidence="3" id="KW-1185">Reference proteome</keyword>
<evidence type="ECO:0000313" key="3">
    <source>
        <dbReference type="Proteomes" id="UP001321749"/>
    </source>
</evidence>
<feature type="compositionally biased region" description="Low complexity" evidence="1">
    <location>
        <begin position="452"/>
        <end position="476"/>
    </location>
</feature>
<gene>
    <name evidence="2" type="ORF">QBC42DRAFT_259499</name>
</gene>
<reference evidence="2" key="2">
    <citation type="submission" date="2023-06" db="EMBL/GenBank/DDBJ databases">
        <authorList>
            <consortium name="Lawrence Berkeley National Laboratory"/>
            <person name="Mondo S.J."/>
            <person name="Hensen N."/>
            <person name="Bonometti L."/>
            <person name="Westerberg I."/>
            <person name="Brannstrom I.O."/>
            <person name="Guillou S."/>
            <person name="Cros-Aarteil S."/>
            <person name="Calhoun S."/>
            <person name="Haridas S."/>
            <person name="Kuo A."/>
            <person name="Pangilinan J."/>
            <person name="Riley R."/>
            <person name="Labutti K."/>
            <person name="Andreopoulos B."/>
            <person name="Lipzen A."/>
            <person name="Chen C."/>
            <person name="Yanf M."/>
            <person name="Daum C."/>
            <person name="Ng V."/>
            <person name="Clum A."/>
            <person name="Steindorff A."/>
            <person name="Ohm R."/>
            <person name="Martin F."/>
            <person name="Silar P."/>
            <person name="Natvig D."/>
            <person name="Lalanne C."/>
            <person name="Gautier V."/>
            <person name="Ament-Velasquez S.L."/>
            <person name="Kruys A."/>
            <person name="Hutchinson M.I."/>
            <person name="Powell A.J."/>
            <person name="Barry K."/>
            <person name="Miller A.N."/>
            <person name="Grigoriev I.V."/>
            <person name="Debuchy R."/>
            <person name="Gladieux P."/>
            <person name="Thoren M.H."/>
            <person name="Johannesson H."/>
        </authorList>
    </citation>
    <scope>NUCLEOTIDE SEQUENCE</scope>
    <source>
        <strain evidence="2">PSN324</strain>
    </source>
</reference>
<evidence type="ECO:0000256" key="1">
    <source>
        <dbReference type="SAM" id="MobiDB-lite"/>
    </source>
</evidence>
<dbReference type="AlphaFoldDB" id="A0AAV9I1A2"/>